<dbReference type="PRINTS" id="PR00032">
    <property type="entry name" value="HTHARAC"/>
</dbReference>
<dbReference type="GO" id="GO:0005829">
    <property type="term" value="C:cytosol"/>
    <property type="evidence" value="ECO:0007669"/>
    <property type="project" value="TreeGrafter"/>
</dbReference>
<feature type="domain" description="HTH araC/xylS-type" evidence="4">
    <location>
        <begin position="240"/>
        <end position="338"/>
    </location>
</feature>
<keyword evidence="1" id="KW-0805">Transcription regulation</keyword>
<organism evidence="5 6">
    <name type="scientific">Leisingera methylohalidivorans DSM 14336</name>
    <dbReference type="NCBI Taxonomy" id="999552"/>
    <lineage>
        <taxon>Bacteria</taxon>
        <taxon>Pseudomonadati</taxon>
        <taxon>Pseudomonadota</taxon>
        <taxon>Alphaproteobacteria</taxon>
        <taxon>Rhodobacterales</taxon>
        <taxon>Roseobacteraceae</taxon>
        <taxon>Leisingera</taxon>
    </lineage>
</organism>
<evidence type="ECO:0000259" key="4">
    <source>
        <dbReference type="PROSITE" id="PS01124"/>
    </source>
</evidence>
<evidence type="ECO:0000256" key="3">
    <source>
        <dbReference type="ARBA" id="ARBA00023163"/>
    </source>
</evidence>
<name>V9W1U1_9RHOB</name>
<dbReference type="Gene3D" id="1.10.10.60">
    <property type="entry name" value="Homeodomain-like"/>
    <property type="match status" value="1"/>
</dbReference>
<dbReference type="InterPro" id="IPR032687">
    <property type="entry name" value="AraC-type_N"/>
</dbReference>
<keyword evidence="2" id="KW-0238">DNA-binding</keyword>
<keyword evidence="3" id="KW-0804">Transcription</keyword>
<dbReference type="Pfam" id="PF12833">
    <property type="entry name" value="HTH_18"/>
    <property type="match status" value="1"/>
</dbReference>
<accession>V9W1U1</accession>
<evidence type="ECO:0000313" key="6">
    <source>
        <dbReference type="Proteomes" id="UP000018780"/>
    </source>
</evidence>
<sequence length="338" mass="36373">MPGTPAPHNAIFAQLAARHLLARDYTPGAVFAGTGFGQALLHQEDPVAPFAVTAGLFERAAALTGDGLFGFRLGCATDLRKAGLLGYIARSSPTAGCFLRNIARYAGVMSDVWEMDTSRLASHGEFTWTCRAASGSRARQYIEFLAAVFFTALRDGTEARIEPQSAAFSHERSGGRDEVQAFYGCPVEFGAQASRFVFRPEDLELPLAGADRVLLRLLRSYGDQLLEGQARGRKNTGLAAQVEDAVSARLSGGSATLANVAADLGMSPRTLSRKLAQTGTSYFTILEELRKALAIRYLRESGLALAEIAFLLGYSGLNSFSDAFRRWTGQSPGQFRGK</sequence>
<dbReference type="OrthoDB" id="9805730at2"/>
<dbReference type="KEGG" id="lmd:METH_14185"/>
<dbReference type="PANTHER" id="PTHR47894">
    <property type="entry name" value="HTH-TYPE TRANSCRIPTIONAL REGULATOR GADX"/>
    <property type="match status" value="1"/>
</dbReference>
<dbReference type="SUPFAM" id="SSF46689">
    <property type="entry name" value="Homeodomain-like"/>
    <property type="match status" value="1"/>
</dbReference>
<dbReference type="PATRIC" id="fig|999552.6.peg.2836"/>
<proteinExistence type="predicted"/>
<reference evidence="5 6" key="1">
    <citation type="submission" date="2013-09" db="EMBL/GenBank/DDBJ databases">
        <authorList>
            <consortium name="DOE Joint Genome Institute"/>
            <person name="Klenk H.-P."/>
            <person name="Huntemann M."/>
            <person name="Han J."/>
            <person name="Chen A."/>
            <person name="Kyrpides N."/>
            <person name="Mavromatis K."/>
            <person name="Markowitz V."/>
            <person name="Palaniappan K."/>
            <person name="Ivanova N."/>
            <person name="Schaumberg A."/>
            <person name="Pati A."/>
            <person name="Liolios K."/>
            <person name="Nordberg H.P."/>
            <person name="Cantor M.N."/>
            <person name="Hua S.X."/>
            <person name="Woyke T."/>
        </authorList>
    </citation>
    <scope>NUCLEOTIDE SEQUENCE [LARGE SCALE GENOMIC DNA]</scope>
    <source>
        <strain evidence="5 6">DSM 14336</strain>
    </source>
</reference>
<dbReference type="SMART" id="SM00342">
    <property type="entry name" value="HTH_ARAC"/>
    <property type="match status" value="1"/>
</dbReference>
<dbReference type="EMBL" id="CP006773">
    <property type="protein sequence ID" value="AHD03137.1"/>
    <property type="molecule type" value="Genomic_DNA"/>
</dbReference>
<dbReference type="HOGENOM" id="CLU_047522_3_1_5"/>
<dbReference type="Proteomes" id="UP000018780">
    <property type="component" value="Chromosome"/>
</dbReference>
<keyword evidence="6" id="KW-1185">Reference proteome</keyword>
<gene>
    <name evidence="5" type="ORF">METH_14185</name>
</gene>
<dbReference type="AlphaFoldDB" id="V9W1U1"/>
<dbReference type="Pfam" id="PF12625">
    <property type="entry name" value="Arabinose_bd"/>
    <property type="match status" value="1"/>
</dbReference>
<dbReference type="GO" id="GO:0003700">
    <property type="term" value="F:DNA-binding transcription factor activity"/>
    <property type="evidence" value="ECO:0007669"/>
    <property type="project" value="InterPro"/>
</dbReference>
<dbReference type="InterPro" id="IPR018060">
    <property type="entry name" value="HTH_AraC"/>
</dbReference>
<dbReference type="GO" id="GO:0000976">
    <property type="term" value="F:transcription cis-regulatory region binding"/>
    <property type="evidence" value="ECO:0007669"/>
    <property type="project" value="TreeGrafter"/>
</dbReference>
<dbReference type="InterPro" id="IPR009057">
    <property type="entry name" value="Homeodomain-like_sf"/>
</dbReference>
<dbReference type="PROSITE" id="PS01124">
    <property type="entry name" value="HTH_ARAC_FAMILY_2"/>
    <property type="match status" value="1"/>
</dbReference>
<evidence type="ECO:0000256" key="1">
    <source>
        <dbReference type="ARBA" id="ARBA00023015"/>
    </source>
</evidence>
<dbReference type="InterPro" id="IPR020449">
    <property type="entry name" value="Tscrpt_reg_AraC-type_HTH"/>
</dbReference>
<dbReference type="STRING" id="999552.METH_14185"/>
<evidence type="ECO:0000313" key="5">
    <source>
        <dbReference type="EMBL" id="AHD03137.1"/>
    </source>
</evidence>
<protein>
    <recommendedName>
        <fullName evidence="4">HTH araC/xylS-type domain-containing protein</fullName>
    </recommendedName>
</protein>
<evidence type="ECO:0000256" key="2">
    <source>
        <dbReference type="ARBA" id="ARBA00023125"/>
    </source>
</evidence>
<dbReference type="RefSeq" id="WP_024091054.1">
    <property type="nucleotide sequence ID" value="NC_023135.1"/>
</dbReference>
<dbReference type="PANTHER" id="PTHR47894:SF4">
    <property type="entry name" value="HTH-TYPE TRANSCRIPTIONAL REGULATOR GADX"/>
    <property type="match status" value="1"/>
</dbReference>